<proteinExistence type="predicted"/>
<dbReference type="PANTHER" id="PTHR32305:SF15">
    <property type="entry name" value="PROTEIN RHSA-RELATED"/>
    <property type="match status" value="1"/>
</dbReference>
<evidence type="ECO:0000313" key="1">
    <source>
        <dbReference type="EMBL" id="MBB5038635.1"/>
    </source>
</evidence>
<gene>
    <name evidence="1" type="ORF">HNQ64_002898</name>
</gene>
<keyword evidence="2" id="KW-1185">Reference proteome</keyword>
<comment type="caution">
    <text evidence="1">The sequence shown here is derived from an EMBL/GenBank/DDBJ whole genome shotgun (WGS) entry which is preliminary data.</text>
</comment>
<dbReference type="NCBIfam" id="TIGR03696">
    <property type="entry name" value="Rhs_assc_core"/>
    <property type="match status" value="1"/>
</dbReference>
<dbReference type="RefSeq" id="WP_184209617.1">
    <property type="nucleotide sequence ID" value="NZ_JACHIF010000005.1"/>
</dbReference>
<reference evidence="1 2" key="1">
    <citation type="submission" date="2020-08" db="EMBL/GenBank/DDBJ databases">
        <title>Genomic Encyclopedia of Type Strains, Phase IV (KMG-IV): sequencing the most valuable type-strain genomes for metagenomic binning, comparative biology and taxonomic classification.</title>
        <authorList>
            <person name="Goeker M."/>
        </authorList>
    </citation>
    <scope>NUCLEOTIDE SEQUENCE [LARGE SCALE GENOMIC DNA]</scope>
    <source>
        <strain evidence="1 2">DSM 12251</strain>
    </source>
</reference>
<dbReference type="InterPro" id="IPR022385">
    <property type="entry name" value="Rhs_assc_core"/>
</dbReference>
<protein>
    <submittedName>
        <fullName evidence="1">RHS repeat-associated protein</fullName>
    </submittedName>
</protein>
<dbReference type="Gene3D" id="2.180.10.10">
    <property type="entry name" value="RHS repeat-associated core"/>
    <property type="match status" value="2"/>
</dbReference>
<accession>A0A7W7YLY2</accession>
<dbReference type="InterPro" id="IPR050708">
    <property type="entry name" value="T6SS_VgrG/RHS"/>
</dbReference>
<name>A0A7W7YLY2_9BACT</name>
<dbReference type="PANTHER" id="PTHR32305">
    <property type="match status" value="1"/>
</dbReference>
<dbReference type="EMBL" id="JACHIF010000005">
    <property type="protein sequence ID" value="MBB5038635.1"/>
    <property type="molecule type" value="Genomic_DNA"/>
</dbReference>
<dbReference type="Proteomes" id="UP000534294">
    <property type="component" value="Unassembled WGS sequence"/>
</dbReference>
<dbReference type="AlphaFoldDB" id="A0A7W7YLY2"/>
<sequence length="912" mass="100299">MAKFSSATSVVEYLYDSFGRASGQQGAGAYPVTYGFNEYGDQNSLSTYRIPGQPDVTTWAFDPSSGLLHYKQDAAGQRTTYAYHTASAQAATRTWARQVGGQALVKTLVYDVTGRVSGQTYSDDTPPVSYSFRRDGSLSQWVDAAGSHTYADHSPEGIPQLETISGDVDDALAGLEIRMPVDGLGRRVGYQSQLLPERGLVNEQAVVLPAARWSYGSRGELARVSSGSRSITFEQAADATSATRTLTRQDTVASSLSLTTVEVSSLAQGMRTITHSRSGYTQSRTVGTTGTPSTGVDIRAVDPDFGIGNYSGHGGWRYTYDSKGQVLRDRKLFTLNGTNFSELSYRDISRNLVGDSGGFYEDNSLNQRTMNYRDFTWVDGLALDPSSVMVNDVMPAVEGKWFGEVIQGTMQPQWKHVEVTVPDNVSSGLVLSQTGKLYIPPQHDALSHDADGNLTDDARWKYHWDAENRLKQLTTQAAAVTAGVPELRLSFSYDAQSRRVRKKVEEKVSSVWELRSDVRFIYDGWNLMAEVEYHGGAKDAPKVSSSPGTRAYVKRSYVWGPDVSGSWDGAGGVGGLLALTRHERGTQSAESYWVNMDLNGNVIGLVSSTQADRYAVYDYDGYGLCIRANEPEEGLNAVRFSSKYTDVETGLVYYGYRYYSPVMTQWISRDPIGEKGGVNLYGMVGNDVVTRVDYLGKKSVKVAFVFDDRASQSFNNTMFPGNTMPEWEARARSAMADLKEVLDRCNDLGVKIDCSQVYGEWSPLDSADPLGNDQLFGKNPLSGSDLPGGFDSLGNPGKLKTPPPAGIYDALKELNKKIKWPDSHFHVILTGRWTSGLFKVNGMAGRTDNLILLNMSASKWTLPHEMGHVIKWIDAASQKTHSNEKSNLMYTDGSSGQPDCQWCHKLKDYINK</sequence>
<organism evidence="1 2">
    <name type="scientific">Prosthecobacter dejongeii</name>
    <dbReference type="NCBI Taxonomy" id="48465"/>
    <lineage>
        <taxon>Bacteria</taxon>
        <taxon>Pseudomonadati</taxon>
        <taxon>Verrucomicrobiota</taxon>
        <taxon>Verrucomicrobiia</taxon>
        <taxon>Verrucomicrobiales</taxon>
        <taxon>Verrucomicrobiaceae</taxon>
        <taxon>Prosthecobacter</taxon>
    </lineage>
</organism>
<evidence type="ECO:0000313" key="2">
    <source>
        <dbReference type="Proteomes" id="UP000534294"/>
    </source>
</evidence>